<protein>
    <submittedName>
        <fullName evidence="2">Uncharacterized protein</fullName>
    </submittedName>
</protein>
<comment type="caution">
    <text evidence="2">The sequence shown here is derived from an EMBL/GenBank/DDBJ whole genome shotgun (WGS) entry which is preliminary data.</text>
</comment>
<dbReference type="AlphaFoldDB" id="A0AAJ1X4A5"/>
<feature type="transmembrane region" description="Helical" evidence="1">
    <location>
        <begin position="33"/>
        <end position="53"/>
    </location>
</feature>
<evidence type="ECO:0000313" key="3">
    <source>
        <dbReference type="Proteomes" id="UP001239215"/>
    </source>
</evidence>
<name>A0AAJ1X4A5_9ACTN</name>
<evidence type="ECO:0000256" key="1">
    <source>
        <dbReference type="SAM" id="Phobius"/>
    </source>
</evidence>
<keyword evidence="1" id="KW-0472">Membrane</keyword>
<gene>
    <name evidence="2" type="ORF">QE405_003913</name>
</gene>
<evidence type="ECO:0000313" key="2">
    <source>
        <dbReference type="EMBL" id="MDQ1106629.1"/>
    </source>
</evidence>
<keyword evidence="1" id="KW-1133">Transmembrane helix</keyword>
<accession>A0AAJ1X4A5</accession>
<dbReference type="RefSeq" id="WP_307204467.1">
    <property type="nucleotide sequence ID" value="NZ_JAUTAN010000001.1"/>
</dbReference>
<organism evidence="2 3">
    <name type="scientific">Nocardioides zeae</name>
    <dbReference type="NCBI Taxonomy" id="1457234"/>
    <lineage>
        <taxon>Bacteria</taxon>
        <taxon>Bacillati</taxon>
        <taxon>Actinomycetota</taxon>
        <taxon>Actinomycetes</taxon>
        <taxon>Propionibacteriales</taxon>
        <taxon>Nocardioidaceae</taxon>
        <taxon>Nocardioides</taxon>
    </lineage>
</organism>
<sequence>MRLVLAAATGLFFGIAWFPFMLSHDETVLSATVVSVVAGLFFAFSWYAFYPVLDRSLNRGARSSASRRRRRRR</sequence>
<dbReference type="EMBL" id="JAUTAN010000001">
    <property type="protein sequence ID" value="MDQ1106629.1"/>
    <property type="molecule type" value="Genomic_DNA"/>
</dbReference>
<proteinExistence type="predicted"/>
<reference evidence="2" key="1">
    <citation type="submission" date="2023-07" db="EMBL/GenBank/DDBJ databases">
        <title>Functional and genomic diversity of the sorghum phyllosphere microbiome.</title>
        <authorList>
            <person name="Shade A."/>
        </authorList>
    </citation>
    <scope>NUCLEOTIDE SEQUENCE</scope>
    <source>
        <strain evidence="2">SORGH_AS_1067</strain>
    </source>
</reference>
<keyword evidence="1" id="KW-0812">Transmembrane</keyword>
<dbReference type="Proteomes" id="UP001239215">
    <property type="component" value="Unassembled WGS sequence"/>
</dbReference>